<dbReference type="SMART" id="SM01329">
    <property type="entry name" value="Iso_dh"/>
    <property type="match status" value="1"/>
</dbReference>
<evidence type="ECO:0000256" key="3">
    <source>
        <dbReference type="ARBA" id="ARBA00007769"/>
    </source>
</evidence>
<evidence type="ECO:0000256" key="16">
    <source>
        <dbReference type="ARBA" id="ARBA00029990"/>
    </source>
</evidence>
<evidence type="ECO:0000256" key="10">
    <source>
        <dbReference type="ARBA" id="ARBA00022842"/>
    </source>
</evidence>
<evidence type="ECO:0000256" key="9">
    <source>
        <dbReference type="ARBA" id="ARBA00022723"/>
    </source>
</evidence>
<dbReference type="GO" id="GO:0051287">
    <property type="term" value="F:NAD binding"/>
    <property type="evidence" value="ECO:0007669"/>
    <property type="project" value="InterPro"/>
</dbReference>
<keyword evidence="12 20" id="KW-0560">Oxidoreductase</keyword>
<comment type="caution">
    <text evidence="20">The sequence shown here is derived from an EMBL/GenBank/DDBJ whole genome shotgun (WGS) entry which is preliminary data.</text>
</comment>
<dbReference type="NCBIfam" id="TIGR02924">
    <property type="entry name" value="ICDH_alpha"/>
    <property type="match status" value="1"/>
</dbReference>
<evidence type="ECO:0000259" key="19">
    <source>
        <dbReference type="SMART" id="SM01329"/>
    </source>
</evidence>
<evidence type="ECO:0000256" key="1">
    <source>
        <dbReference type="ARBA" id="ARBA00001936"/>
    </source>
</evidence>
<comment type="function">
    <text evidence="18">Catalyzes the oxidative decarboxylation of isocitrate to 2-oxoglutarate and carbon dioxide with the concomitant reduction of NADP(+).</text>
</comment>
<keyword evidence="10" id="KW-0460">Magnesium</keyword>
<dbReference type="AlphaFoldDB" id="A0A845VEB8"/>
<name>A0A845VEB8_9GAMM</name>
<keyword evidence="8" id="KW-0816">Tricarboxylic acid cycle</keyword>
<keyword evidence="21" id="KW-1185">Reference proteome</keyword>
<dbReference type="Proteomes" id="UP000484885">
    <property type="component" value="Unassembled WGS sequence"/>
</dbReference>
<evidence type="ECO:0000256" key="4">
    <source>
        <dbReference type="ARBA" id="ARBA00011738"/>
    </source>
</evidence>
<dbReference type="InterPro" id="IPR019818">
    <property type="entry name" value="IsoCit/isopropylmalate_DH_CS"/>
</dbReference>
<dbReference type="EC" id="1.1.1.42" evidence="5"/>
<evidence type="ECO:0000256" key="11">
    <source>
        <dbReference type="ARBA" id="ARBA00022857"/>
    </source>
</evidence>
<dbReference type="PROSITE" id="PS00470">
    <property type="entry name" value="IDH_IMDH"/>
    <property type="match status" value="1"/>
</dbReference>
<evidence type="ECO:0000256" key="18">
    <source>
        <dbReference type="ARBA" id="ARBA00046127"/>
    </source>
</evidence>
<dbReference type="GO" id="GO:0004449">
    <property type="term" value="F:isocitrate dehydrogenase (NAD+) activity"/>
    <property type="evidence" value="ECO:0007669"/>
    <property type="project" value="TreeGrafter"/>
</dbReference>
<keyword evidence="11" id="KW-0521">NADP</keyword>
<dbReference type="GO" id="GO:0006099">
    <property type="term" value="P:tricarboxylic acid cycle"/>
    <property type="evidence" value="ECO:0007669"/>
    <property type="project" value="UniProtKB-KW"/>
</dbReference>
<comment type="similarity">
    <text evidence="3">Belongs to the isocitrate and isopropylmalate dehydrogenases family.</text>
</comment>
<proteinExistence type="inferred from homology"/>
<evidence type="ECO:0000256" key="15">
    <source>
        <dbReference type="ARBA" id="ARBA00029765"/>
    </source>
</evidence>
<dbReference type="EMBL" id="JAAGSC010000040">
    <property type="protein sequence ID" value="NDY95599.1"/>
    <property type="molecule type" value="Genomic_DNA"/>
</dbReference>
<comment type="cofactor">
    <cofactor evidence="1">
        <name>Mn(2+)</name>
        <dbReference type="ChEBI" id="CHEBI:29035"/>
    </cofactor>
</comment>
<dbReference type="InterPro" id="IPR014273">
    <property type="entry name" value="Isocitrate_DH_bac-typ"/>
</dbReference>
<protein>
    <recommendedName>
        <fullName evidence="6">Isocitrate dehydrogenase [NADP]</fullName>
        <ecNumber evidence="5">1.1.1.42</ecNumber>
    </recommendedName>
    <alternativeName>
        <fullName evidence="15">IDP</fullName>
    </alternativeName>
    <alternativeName>
        <fullName evidence="16">NADP(+)-specific ICDH</fullName>
    </alternativeName>
    <alternativeName>
        <fullName evidence="17">Oxalosuccinate decarboxylase</fullName>
    </alternativeName>
</protein>
<evidence type="ECO:0000256" key="8">
    <source>
        <dbReference type="ARBA" id="ARBA00022532"/>
    </source>
</evidence>
<comment type="catalytic activity">
    <reaction evidence="14">
        <text>D-threo-isocitrate + NADP(+) = 2-oxoglutarate + CO2 + NADPH</text>
        <dbReference type="Rhea" id="RHEA:19629"/>
        <dbReference type="ChEBI" id="CHEBI:15562"/>
        <dbReference type="ChEBI" id="CHEBI:16526"/>
        <dbReference type="ChEBI" id="CHEBI:16810"/>
        <dbReference type="ChEBI" id="CHEBI:57783"/>
        <dbReference type="ChEBI" id="CHEBI:58349"/>
        <dbReference type="EC" id="1.1.1.42"/>
    </reaction>
</comment>
<accession>A0A845VEB8</accession>
<comment type="subunit">
    <text evidence="4">Homodimer.</text>
</comment>
<keyword evidence="13" id="KW-0464">Manganese</keyword>
<evidence type="ECO:0000256" key="2">
    <source>
        <dbReference type="ARBA" id="ARBA00001946"/>
    </source>
</evidence>
<feature type="domain" description="Isopropylmalate dehydrogenase-like" evidence="19">
    <location>
        <begin position="22"/>
        <end position="353"/>
    </location>
</feature>
<evidence type="ECO:0000256" key="14">
    <source>
        <dbReference type="ARBA" id="ARBA00023554"/>
    </source>
</evidence>
<dbReference type="Pfam" id="PF00180">
    <property type="entry name" value="Iso_dh"/>
    <property type="match status" value="1"/>
</dbReference>
<dbReference type="RefSeq" id="WP_164210999.1">
    <property type="nucleotide sequence ID" value="NZ_JAAGSC010000040.1"/>
</dbReference>
<comment type="cofactor">
    <cofactor evidence="2">
        <name>Mg(2+)</name>
        <dbReference type="ChEBI" id="CHEBI:18420"/>
    </cofactor>
</comment>
<dbReference type="InterPro" id="IPR024084">
    <property type="entry name" value="IsoPropMal-DH-like_dom"/>
</dbReference>
<organism evidence="20 21">
    <name type="scientific">Wenzhouxiangella limi</name>
    <dbReference type="NCBI Taxonomy" id="2707351"/>
    <lineage>
        <taxon>Bacteria</taxon>
        <taxon>Pseudomonadati</taxon>
        <taxon>Pseudomonadota</taxon>
        <taxon>Gammaproteobacteria</taxon>
        <taxon>Chromatiales</taxon>
        <taxon>Wenzhouxiangellaceae</taxon>
        <taxon>Wenzhouxiangella</taxon>
    </lineage>
</organism>
<evidence type="ECO:0000313" key="21">
    <source>
        <dbReference type="Proteomes" id="UP000484885"/>
    </source>
</evidence>
<dbReference type="NCBIfam" id="NF006673">
    <property type="entry name" value="PRK09222.1"/>
    <property type="match status" value="1"/>
</dbReference>
<dbReference type="GO" id="GO:0006097">
    <property type="term" value="P:glyoxylate cycle"/>
    <property type="evidence" value="ECO:0007669"/>
    <property type="project" value="UniProtKB-KW"/>
</dbReference>
<dbReference type="InterPro" id="IPR046997">
    <property type="entry name" value="Isocitrate_DH_TT1725_C_sf"/>
</dbReference>
<dbReference type="GO" id="GO:0000287">
    <property type="term" value="F:magnesium ion binding"/>
    <property type="evidence" value="ECO:0007669"/>
    <property type="project" value="InterPro"/>
</dbReference>
<evidence type="ECO:0000313" key="20">
    <source>
        <dbReference type="EMBL" id="NDY95599.1"/>
    </source>
</evidence>
<dbReference type="GO" id="GO:0006102">
    <property type="term" value="P:isocitrate metabolic process"/>
    <property type="evidence" value="ECO:0007669"/>
    <property type="project" value="TreeGrafter"/>
</dbReference>
<dbReference type="PANTHER" id="PTHR11835">
    <property type="entry name" value="DECARBOXYLATING DEHYDROGENASES-ISOCITRATE, ISOPROPYLMALATE, TARTRATE"/>
    <property type="match status" value="1"/>
</dbReference>
<evidence type="ECO:0000256" key="12">
    <source>
        <dbReference type="ARBA" id="ARBA00023002"/>
    </source>
</evidence>
<gene>
    <name evidence="20" type="ORF">G3I74_07660</name>
</gene>
<dbReference type="Pfam" id="PF18324">
    <property type="entry name" value="Isocitrate_DH_C_bact"/>
    <property type="match status" value="1"/>
</dbReference>
<evidence type="ECO:0000256" key="17">
    <source>
        <dbReference type="ARBA" id="ARBA00031098"/>
    </source>
</evidence>
<evidence type="ECO:0000256" key="7">
    <source>
        <dbReference type="ARBA" id="ARBA00022435"/>
    </source>
</evidence>
<dbReference type="SUPFAM" id="SSF53659">
    <property type="entry name" value="Isocitrate/Isopropylmalate dehydrogenase-like"/>
    <property type="match status" value="1"/>
</dbReference>
<dbReference type="Gene3D" id="3.30.70.1570">
    <property type="match status" value="1"/>
</dbReference>
<reference evidence="20 21" key="1">
    <citation type="submission" date="2020-02" db="EMBL/GenBank/DDBJ databases">
        <authorList>
            <person name="Zhang X.-Y."/>
        </authorList>
    </citation>
    <scope>NUCLEOTIDE SEQUENCE [LARGE SCALE GENOMIC DNA]</scope>
    <source>
        <strain evidence="20 21">C33</strain>
    </source>
</reference>
<dbReference type="InterPro" id="IPR040978">
    <property type="entry name" value="Isocitrate_DH_TT1725_C"/>
</dbReference>
<evidence type="ECO:0000256" key="13">
    <source>
        <dbReference type="ARBA" id="ARBA00023211"/>
    </source>
</evidence>
<dbReference type="GO" id="GO:0004450">
    <property type="term" value="F:isocitrate dehydrogenase (NADP+) activity"/>
    <property type="evidence" value="ECO:0007669"/>
    <property type="project" value="UniProtKB-EC"/>
</dbReference>
<dbReference type="Gene3D" id="3.40.718.10">
    <property type="entry name" value="Isopropylmalate Dehydrogenase"/>
    <property type="match status" value="1"/>
</dbReference>
<evidence type="ECO:0000256" key="5">
    <source>
        <dbReference type="ARBA" id="ARBA00013013"/>
    </source>
</evidence>
<sequence length="494" mass="53924">MSVTAQVVQNFTSSQSSLQPVPVALAAGDGIGPEISQAVCRILDAAGSRASFVPITVGERSYLDGVSSGVSPEAWATLREHRVLLKGPISTPQGGGYKSVNVTLRKSLGLFANIRPCRSWHPWVATRHPDMDVLIVRENEEDTYAGIEHRQTAEVTQCLKLITQPGSERVIRYAFELARAQGRRKVHCFTKDNIMKITDGLFHQTFDRIAAEYPDIESSHLIIDIGTALLADRPEMFDLIVAPNLYGDIISDVAAQITGSVGLGGSANIGPEFAMFEAVHGSAPDIAGQDIANPSGMLLAAVDMLRYIGDTSTASRIHAAWRKTLAEGLHTADIHRAGHSRKRLGTQAFADAIIERLDRSGAEPGADWPRVHCAWPKATERPAKRLVGVDVFLDHDGRDPERLGRTVEALTLNSGLTLSLITNRGVKVYPNGLPETCCTDHWRCRFRSPNNAPIEHRQIIELLEMFEAAGLDFIKTEHLYTFDGQPGFSLGQGE</sequence>
<evidence type="ECO:0000256" key="6">
    <source>
        <dbReference type="ARBA" id="ARBA00019562"/>
    </source>
</evidence>
<keyword evidence="9" id="KW-0479">Metal-binding</keyword>
<keyword evidence="7" id="KW-0329">Glyoxylate bypass</keyword>
<dbReference type="PANTHER" id="PTHR11835:SF43">
    <property type="entry name" value="ISOPROPYLMALATE DEHYDROGENASE-LIKE DOMAIN-CONTAINING PROTEIN"/>
    <property type="match status" value="1"/>
</dbReference>